<protein>
    <submittedName>
        <fullName evidence="1">Uncharacterized protein</fullName>
    </submittedName>
</protein>
<dbReference type="EMBL" id="LAZR01061309">
    <property type="protein sequence ID" value="KKK63839.1"/>
    <property type="molecule type" value="Genomic_DNA"/>
</dbReference>
<dbReference type="AlphaFoldDB" id="A0A0F8ZBJ7"/>
<accession>A0A0F8ZBJ7</accession>
<proteinExistence type="predicted"/>
<name>A0A0F8ZBJ7_9ZZZZ</name>
<comment type="caution">
    <text evidence="1">The sequence shown here is derived from an EMBL/GenBank/DDBJ whole genome shotgun (WGS) entry which is preliminary data.</text>
</comment>
<sequence length="78" mass="8265">MSDQPMSDQTGAEADDGKTAFELASPEALLVSTAADMVVVPGAEGDLARVLDATEAEIACWRAHREEFGYLLTVARPV</sequence>
<reference evidence="1" key="1">
    <citation type="journal article" date="2015" name="Nature">
        <title>Complex archaea that bridge the gap between prokaryotes and eukaryotes.</title>
        <authorList>
            <person name="Spang A."/>
            <person name="Saw J.H."/>
            <person name="Jorgensen S.L."/>
            <person name="Zaremba-Niedzwiedzka K."/>
            <person name="Martijn J."/>
            <person name="Lind A.E."/>
            <person name="van Eijk R."/>
            <person name="Schleper C."/>
            <person name="Guy L."/>
            <person name="Ettema T.J."/>
        </authorList>
    </citation>
    <scope>NUCLEOTIDE SEQUENCE</scope>
</reference>
<organism evidence="1">
    <name type="scientific">marine sediment metagenome</name>
    <dbReference type="NCBI Taxonomy" id="412755"/>
    <lineage>
        <taxon>unclassified sequences</taxon>
        <taxon>metagenomes</taxon>
        <taxon>ecological metagenomes</taxon>
    </lineage>
</organism>
<gene>
    <name evidence="1" type="ORF">LCGC14_2990240</name>
</gene>
<evidence type="ECO:0000313" key="1">
    <source>
        <dbReference type="EMBL" id="KKK63839.1"/>
    </source>
</evidence>